<evidence type="ECO:0000256" key="7">
    <source>
        <dbReference type="ARBA" id="ARBA00022660"/>
    </source>
</evidence>
<comment type="similarity">
    <text evidence="3">Belongs to the complex I NDUFB4 subunit family.</text>
</comment>
<organism evidence="17 18">
    <name type="scientific">Crocodylus porosus</name>
    <name type="common">Saltwater crocodile</name>
    <name type="synonym">Estuarine crocodile</name>
    <dbReference type="NCBI Taxonomy" id="8502"/>
    <lineage>
        <taxon>Eukaryota</taxon>
        <taxon>Metazoa</taxon>
        <taxon>Chordata</taxon>
        <taxon>Craniata</taxon>
        <taxon>Vertebrata</taxon>
        <taxon>Euteleostomi</taxon>
        <taxon>Archelosauria</taxon>
        <taxon>Archosauria</taxon>
        <taxon>Crocodylia</taxon>
        <taxon>Longirostres</taxon>
        <taxon>Crocodylidae</taxon>
        <taxon>Crocodylus</taxon>
    </lineage>
</organism>
<evidence type="ECO:0000256" key="3">
    <source>
        <dbReference type="ARBA" id="ARBA00007260"/>
    </source>
</evidence>
<evidence type="ECO:0000256" key="9">
    <source>
        <dbReference type="ARBA" id="ARBA00022792"/>
    </source>
</evidence>
<proteinExistence type="inferred from homology"/>
<evidence type="ECO:0000256" key="1">
    <source>
        <dbReference type="ARBA" id="ARBA00003195"/>
    </source>
</evidence>
<comment type="function">
    <text evidence="1">Accessory subunit of the mitochondrial membrane respiratory chain NADH dehydrogenase (Complex I), that is believed not to be involved in catalysis. Complex I functions in the transfer of electrons from NADH to the respiratory chain. The immediate electron acceptor for the enzyme is believed to be ubiquinone.</text>
</comment>
<sequence>MADSSRLKGVGYKPLVGVSLPRTLDPAEYQQSEQTRQQQAERLAIRARLKLQYQLKLNDPHRQGLIEDPAMLRWTYARTNVYPHFRPTLKTSIMGLLWGVGPIVFWTYVFLARRAQKEKEIKEGKHKLLAHLKF</sequence>
<dbReference type="InterPro" id="IPR009866">
    <property type="entry name" value="NADH_UbQ_OxRdtase_NDUFB4_su"/>
</dbReference>
<accession>A0A7M4FSS7</accession>
<evidence type="ECO:0000256" key="8">
    <source>
        <dbReference type="ARBA" id="ARBA00022692"/>
    </source>
</evidence>
<evidence type="ECO:0000313" key="17">
    <source>
        <dbReference type="Ensembl" id="ENSCPRP00005004755.1"/>
    </source>
</evidence>
<dbReference type="RefSeq" id="XP_019404253.1">
    <property type="nucleotide sequence ID" value="XM_019548708.1"/>
</dbReference>
<dbReference type="GO" id="GO:0005743">
    <property type="term" value="C:mitochondrial inner membrane"/>
    <property type="evidence" value="ECO:0007669"/>
    <property type="project" value="UniProtKB-SubCell"/>
</dbReference>
<evidence type="ECO:0000256" key="5">
    <source>
        <dbReference type="ARBA" id="ARBA00018681"/>
    </source>
</evidence>
<evidence type="ECO:0000256" key="12">
    <source>
        <dbReference type="ARBA" id="ARBA00023128"/>
    </source>
</evidence>
<feature type="transmembrane region" description="Helical" evidence="16">
    <location>
        <begin position="93"/>
        <end position="112"/>
    </location>
</feature>
<dbReference type="Proteomes" id="UP000594220">
    <property type="component" value="Unplaced"/>
</dbReference>
<keyword evidence="8 16" id="KW-0812">Transmembrane</keyword>
<keyword evidence="13 16" id="KW-0472">Membrane</keyword>
<evidence type="ECO:0000256" key="13">
    <source>
        <dbReference type="ARBA" id="ARBA00023136"/>
    </source>
</evidence>
<keyword evidence="7" id="KW-0679">Respiratory chain</keyword>
<dbReference type="PANTHER" id="PTHR15469:SF0">
    <property type="entry name" value="NADH DEHYDROGENASE [UBIQUINONE] 1 BETA SUBCOMPLEX SUBUNIT 4"/>
    <property type="match status" value="1"/>
</dbReference>
<dbReference type="GO" id="GO:0005654">
    <property type="term" value="C:nucleoplasm"/>
    <property type="evidence" value="ECO:0007669"/>
    <property type="project" value="Ensembl"/>
</dbReference>
<evidence type="ECO:0000256" key="2">
    <source>
        <dbReference type="ARBA" id="ARBA00004298"/>
    </source>
</evidence>
<dbReference type="KEGG" id="cpoo:109319196"/>
<dbReference type="GO" id="GO:0045271">
    <property type="term" value="C:respiratory chain complex I"/>
    <property type="evidence" value="ECO:0007669"/>
    <property type="project" value="Ensembl"/>
</dbReference>
<evidence type="ECO:0000256" key="14">
    <source>
        <dbReference type="ARBA" id="ARBA00030212"/>
    </source>
</evidence>
<reference evidence="17" key="1">
    <citation type="submission" date="2025-08" db="UniProtKB">
        <authorList>
            <consortium name="Ensembl"/>
        </authorList>
    </citation>
    <scope>IDENTIFICATION</scope>
</reference>
<gene>
    <name evidence="17" type="primary">NDUFB4</name>
</gene>
<dbReference type="Ensembl" id="ENSCPRT00005005568.1">
    <property type="protein sequence ID" value="ENSCPRP00005004755.1"/>
    <property type="gene ID" value="ENSCPRG00005003439.1"/>
</dbReference>
<dbReference type="GeneID" id="109319196"/>
<keyword evidence="6" id="KW-0813">Transport</keyword>
<name>A0A7M4FSS7_CROPO</name>
<comment type="subunit">
    <text evidence="4">Complex I is composed of 45 different subunits.</text>
</comment>
<dbReference type="OMA" id="REYLLHY"/>
<keyword evidence="9" id="KW-0999">Mitochondrion inner membrane</keyword>
<evidence type="ECO:0000313" key="18">
    <source>
        <dbReference type="Proteomes" id="UP000594220"/>
    </source>
</evidence>
<evidence type="ECO:0000256" key="16">
    <source>
        <dbReference type="SAM" id="Phobius"/>
    </source>
</evidence>
<evidence type="ECO:0000256" key="11">
    <source>
        <dbReference type="ARBA" id="ARBA00022989"/>
    </source>
</evidence>
<evidence type="ECO:0000256" key="6">
    <source>
        <dbReference type="ARBA" id="ARBA00022448"/>
    </source>
</evidence>
<evidence type="ECO:0000256" key="4">
    <source>
        <dbReference type="ARBA" id="ARBA00011533"/>
    </source>
</evidence>
<evidence type="ECO:0000256" key="15">
    <source>
        <dbReference type="ARBA" id="ARBA00030987"/>
    </source>
</evidence>
<dbReference type="PANTHER" id="PTHR15469">
    <property type="entry name" value="NADH-UBIQUINONE OXIDOREDUCTASE B15 SUBUNIT"/>
    <property type="match status" value="1"/>
</dbReference>
<dbReference type="OrthoDB" id="5818798at2759"/>
<comment type="subcellular location">
    <subcellularLocation>
        <location evidence="2">Mitochondrion inner membrane</location>
        <topology evidence="2">Single-pass membrane protein</topology>
        <orientation evidence="2">Matrix side</orientation>
    </subcellularLocation>
</comment>
<reference evidence="17" key="2">
    <citation type="submission" date="2025-09" db="UniProtKB">
        <authorList>
            <consortium name="Ensembl"/>
        </authorList>
    </citation>
    <scope>IDENTIFICATION</scope>
</reference>
<keyword evidence="18" id="KW-1185">Reference proteome</keyword>
<protein>
    <recommendedName>
        <fullName evidence="5">NADH dehydrogenase [ubiquinone] 1 beta subcomplex subunit 4</fullName>
    </recommendedName>
    <alternativeName>
        <fullName evidence="14">Complex I-B15</fullName>
    </alternativeName>
    <alternativeName>
        <fullName evidence="15">NADH-ubiquinone oxidoreductase B15 subunit</fullName>
    </alternativeName>
</protein>
<dbReference type="Pfam" id="PF07225">
    <property type="entry name" value="NDUF_B4"/>
    <property type="match status" value="1"/>
</dbReference>
<keyword evidence="11 16" id="KW-1133">Transmembrane helix</keyword>
<dbReference type="AlphaFoldDB" id="A0A7M4FSS7"/>
<keyword evidence="10" id="KW-0249">Electron transport</keyword>
<keyword evidence="12" id="KW-0496">Mitochondrion</keyword>
<dbReference type="CTD" id="4710"/>
<evidence type="ECO:0000256" key="10">
    <source>
        <dbReference type="ARBA" id="ARBA00022982"/>
    </source>
</evidence>
<dbReference type="GeneTree" id="ENSGT00390000007133"/>